<reference evidence="1 3" key="1">
    <citation type="submission" date="2020-04" db="EMBL/GenBank/DDBJ databases">
        <authorList>
            <person name="Zhang R."/>
            <person name="Schippers A."/>
        </authorList>
    </citation>
    <scope>NUCLEOTIDE SEQUENCE [LARGE SCALE GENOMIC DNA]</scope>
    <source>
        <strain evidence="1 3">DSM 109850</strain>
    </source>
</reference>
<evidence type="ECO:0000313" key="1">
    <source>
        <dbReference type="EMBL" id="NMP24717.1"/>
    </source>
</evidence>
<dbReference type="AlphaFoldDB" id="A0A7Y0L7G9"/>
<dbReference type="RefSeq" id="WP_169102925.1">
    <property type="nucleotide sequence ID" value="NZ_JABBVZ010000140.1"/>
</dbReference>
<gene>
    <name evidence="1" type="ORF">HIJ39_20630</name>
    <name evidence="2" type="ORF">HIJ39_20650</name>
</gene>
<accession>A0A7Y0L7G9</accession>
<dbReference type="EMBL" id="JABBVZ010000140">
    <property type="protein sequence ID" value="NMP24721.1"/>
    <property type="molecule type" value="Genomic_DNA"/>
</dbReference>
<name>A0A7Y0L7G9_9FIRM</name>
<protein>
    <submittedName>
        <fullName evidence="1">Uncharacterized protein</fullName>
    </submittedName>
</protein>
<comment type="caution">
    <text evidence="1">The sequence shown here is derived from an EMBL/GenBank/DDBJ whole genome shotgun (WGS) entry which is preliminary data.</text>
</comment>
<proteinExistence type="predicted"/>
<organism evidence="1 3">
    <name type="scientific">Sulfobacillus harzensis</name>
    <dbReference type="NCBI Taxonomy" id="2729629"/>
    <lineage>
        <taxon>Bacteria</taxon>
        <taxon>Bacillati</taxon>
        <taxon>Bacillota</taxon>
        <taxon>Clostridia</taxon>
        <taxon>Eubacteriales</taxon>
        <taxon>Clostridiales Family XVII. Incertae Sedis</taxon>
        <taxon>Sulfobacillus</taxon>
    </lineage>
</organism>
<dbReference type="EMBL" id="JABBVZ010000140">
    <property type="protein sequence ID" value="NMP24717.1"/>
    <property type="molecule type" value="Genomic_DNA"/>
</dbReference>
<evidence type="ECO:0000313" key="2">
    <source>
        <dbReference type="EMBL" id="NMP24721.1"/>
    </source>
</evidence>
<sequence length="107" mass="12330">MAKAGVRLTSAGMLYYDYVEVAPMAVEREEIQRLIETIPPERLPMLDRIVRWLASEGGERELIWDPDEVALIRDIVAHGNNERFFGADEADRYLRYLSGHDEMPPEP</sequence>
<evidence type="ECO:0000313" key="3">
    <source>
        <dbReference type="Proteomes" id="UP000533476"/>
    </source>
</evidence>
<dbReference type="Proteomes" id="UP000533476">
    <property type="component" value="Unassembled WGS sequence"/>
</dbReference>
<keyword evidence="3" id="KW-1185">Reference proteome</keyword>